<gene>
    <name evidence="4" type="ORF">E5162_06495</name>
</gene>
<dbReference type="OrthoDB" id="287318at2"/>
<reference evidence="4 5" key="1">
    <citation type="journal article" date="2013" name="Int. J. Syst. Evol. Microbiol.">
        <title>Marinicauda pacifica gen. nov., sp. nov., a prosthecate alphaproteobacterium of the family Hyphomonadaceae isolated from deep seawater.</title>
        <authorList>
            <person name="Zhang X.Y."/>
            <person name="Li G.W."/>
            <person name="Wang C.S."/>
            <person name="Zhang Y.J."/>
            <person name="Xu X.W."/>
            <person name="Li H."/>
            <person name="Liu A."/>
            <person name="Liu C."/>
            <person name="Xie B.B."/>
            <person name="Qin Q.L."/>
            <person name="Xu Z."/>
            <person name="Chen X.L."/>
            <person name="Zhou B.C."/>
            <person name="Zhang Y.Z."/>
        </authorList>
    </citation>
    <scope>NUCLEOTIDE SEQUENCE [LARGE SCALE GENOMIC DNA]</scope>
    <source>
        <strain evidence="4 5">P-1 km-3</strain>
    </source>
</reference>
<dbReference type="PANTHER" id="PTHR34477:SF1">
    <property type="entry name" value="UPF0213 PROTEIN YHBQ"/>
    <property type="match status" value="1"/>
</dbReference>
<feature type="domain" description="GIY-YIG" evidence="3">
    <location>
        <begin position="9"/>
        <end position="86"/>
    </location>
</feature>
<dbReference type="AlphaFoldDB" id="A0A4S2HBT0"/>
<keyword evidence="5" id="KW-1185">Reference proteome</keyword>
<evidence type="ECO:0000259" key="3">
    <source>
        <dbReference type="PROSITE" id="PS50164"/>
    </source>
</evidence>
<evidence type="ECO:0000313" key="5">
    <source>
        <dbReference type="Proteomes" id="UP000305451"/>
    </source>
</evidence>
<dbReference type="Pfam" id="PF01541">
    <property type="entry name" value="GIY-YIG"/>
    <property type="match status" value="1"/>
</dbReference>
<protein>
    <submittedName>
        <fullName evidence="4">GIY-YIG nuclease family protein</fullName>
    </submittedName>
</protein>
<feature type="region of interest" description="Disordered" evidence="2">
    <location>
        <begin position="99"/>
        <end position="121"/>
    </location>
</feature>
<dbReference type="InterPro" id="IPR035901">
    <property type="entry name" value="GIY-YIG_endonuc_sf"/>
</dbReference>
<dbReference type="PANTHER" id="PTHR34477">
    <property type="entry name" value="UPF0213 PROTEIN YHBQ"/>
    <property type="match status" value="1"/>
</dbReference>
<dbReference type="InterPro" id="IPR050190">
    <property type="entry name" value="UPF0213_domain"/>
</dbReference>
<evidence type="ECO:0000256" key="2">
    <source>
        <dbReference type="SAM" id="MobiDB-lite"/>
    </source>
</evidence>
<evidence type="ECO:0000313" key="4">
    <source>
        <dbReference type="EMBL" id="TGY93366.1"/>
    </source>
</evidence>
<accession>A0A4S2HBT0</accession>
<dbReference type="CDD" id="cd10456">
    <property type="entry name" value="GIY-YIG_UPF0213"/>
    <property type="match status" value="1"/>
</dbReference>
<dbReference type="Proteomes" id="UP000305451">
    <property type="component" value="Unassembled WGS sequence"/>
</dbReference>
<sequence>MAARTPSTVIAWVYILRCADGSFYAGSHRGPDLARRIVQHDAGEGGAYTRRRLPVELVWSHWFGRIADAVAAERQIKGWTRAKKDALIRGDVDLIQALSRRRGGRASSDPSRPGKEPGTSG</sequence>
<evidence type="ECO:0000256" key="1">
    <source>
        <dbReference type="ARBA" id="ARBA00007435"/>
    </source>
</evidence>
<proteinExistence type="inferred from homology"/>
<comment type="similarity">
    <text evidence="1">Belongs to the UPF0213 family.</text>
</comment>
<comment type="caution">
    <text evidence="4">The sequence shown here is derived from an EMBL/GenBank/DDBJ whole genome shotgun (WGS) entry which is preliminary data.</text>
</comment>
<dbReference type="PROSITE" id="PS50164">
    <property type="entry name" value="GIY_YIG"/>
    <property type="match status" value="1"/>
</dbReference>
<dbReference type="Gene3D" id="3.40.1440.10">
    <property type="entry name" value="GIY-YIG endonuclease"/>
    <property type="match status" value="1"/>
</dbReference>
<organism evidence="4 5">
    <name type="scientific">Marinicauda pacifica</name>
    <dbReference type="NCBI Taxonomy" id="1133559"/>
    <lineage>
        <taxon>Bacteria</taxon>
        <taxon>Pseudomonadati</taxon>
        <taxon>Pseudomonadota</taxon>
        <taxon>Alphaproteobacteria</taxon>
        <taxon>Maricaulales</taxon>
        <taxon>Maricaulaceae</taxon>
        <taxon>Marinicauda</taxon>
    </lineage>
</organism>
<dbReference type="SUPFAM" id="SSF82771">
    <property type="entry name" value="GIY-YIG endonuclease"/>
    <property type="match status" value="1"/>
</dbReference>
<dbReference type="InterPro" id="IPR000305">
    <property type="entry name" value="GIY-YIG_endonuc"/>
</dbReference>
<dbReference type="EMBL" id="SRXV01000002">
    <property type="protein sequence ID" value="TGY93366.1"/>
    <property type="molecule type" value="Genomic_DNA"/>
</dbReference>
<name>A0A4S2HBT0_9PROT</name>